<dbReference type="InterPro" id="IPR003329">
    <property type="entry name" value="Cytidylyl_trans"/>
</dbReference>
<dbReference type="AlphaFoldDB" id="A0A0E2CZD1"/>
<comment type="caution">
    <text evidence="3">The sequence shown here is derived from an EMBL/GenBank/DDBJ whole genome shotgun (WGS) entry which is preliminary data.</text>
</comment>
<dbReference type="InterPro" id="IPR029044">
    <property type="entry name" value="Nucleotide-diphossugar_trans"/>
</dbReference>
<reference evidence="3 4" key="1">
    <citation type="submission" date="2012-10" db="EMBL/GenBank/DDBJ databases">
        <authorList>
            <person name="Harkins D.M."/>
            <person name="Durkin A.S."/>
            <person name="Brinkac L.M."/>
            <person name="Haft D.H."/>
            <person name="Selengut J.D."/>
            <person name="Sanka R."/>
            <person name="DePew J."/>
            <person name="Purushe J."/>
            <person name="Chanthongthip A."/>
            <person name="Lattana O."/>
            <person name="Phetsouvanh R."/>
            <person name="Newton P.N."/>
            <person name="Vinetz J.M."/>
            <person name="Sutton G.G."/>
            <person name="Nierman W.C."/>
            <person name="Fouts D.E."/>
        </authorList>
    </citation>
    <scope>NUCLEOTIDE SEQUENCE [LARGE SCALE GENOMIC DNA]</scope>
    <source>
        <strain evidence="3 4">UI 12758</strain>
    </source>
</reference>
<dbReference type="PANTHER" id="PTHR43713">
    <property type="entry name" value="GLUTAMATE-1-SEMIALDEHYDE 2,1-AMINOMUTASE"/>
    <property type="match status" value="1"/>
</dbReference>
<keyword evidence="3" id="KW-0808">Transferase</keyword>
<dbReference type="InterPro" id="IPR015421">
    <property type="entry name" value="PyrdxlP-dep_Trfase_major"/>
</dbReference>
<sequence>MKILAIVQARTRSTRFPNKVLQKIEGKPLIELLFSRLARSKALNEIILATSNLANDNLLVDLVKNLGFGVYRGSENDVLSRYYQAAKYKKADVVVRITGDCPLIDSNIVDQVINKFFRDQVDYCSNVDPPMYPDGLDVEVFNFQALEKSYNLAQKENYREHVTTFIRESNEFKKSSLGYHTDLSSLRWTVDELVDFEVIKKIFEYFRPNIYFSWLKVLDLYNKHSEIFFINRHLIRNEGMNMNTGPKLWKRAKTLIPGGNMLLSKRSEMFLSNRWPAYYSKTEGCKIWDLDGKEYIDTFLMGVGTNTLGYSHSEVDNAVRNVIDTGNMSTFNAPEEIYLAEKLIQLHPWANMVRFARSEREANAIAIQVSCAASGKDKIAICRHYDCYLSGNLSEDDNLLAELRPNSVSKNLSNTVFPFEYNRFDELEKLIQQNEIGVIKMEISRNLDPEDNFLHKVRKLATDKKIVLIFDECISGFRQTYGGLHKFYGVEPDMAIFGKALGNGYAITAVIGKREIMEAAQTTFISSIFWTERIGVVAGLKTLEVMERERSWEKITAIGNDVKDRWRKLALKYSIDIDVWDLPALASFTFRSENATTYKTLITQEMLKNKFLAGNSFYACTKHTLEIIDQYFEFLDPIFSMIKECEESKKHKLILKNSICDSSFKKLNMQ</sequence>
<dbReference type="SUPFAM" id="SSF53383">
    <property type="entry name" value="PLP-dependent transferases"/>
    <property type="match status" value="1"/>
</dbReference>
<dbReference type="Gene3D" id="3.90.1150.10">
    <property type="entry name" value="Aspartate Aminotransferase, domain 1"/>
    <property type="match status" value="1"/>
</dbReference>
<dbReference type="Gene3D" id="3.90.550.10">
    <property type="entry name" value="Spore Coat Polysaccharide Biosynthesis Protein SpsA, Chain A"/>
    <property type="match status" value="1"/>
</dbReference>
<dbReference type="Gene3D" id="3.40.640.10">
    <property type="entry name" value="Type I PLP-dependent aspartate aminotransferase-like (Major domain)"/>
    <property type="match status" value="1"/>
</dbReference>
<organism evidence="3 4">
    <name type="scientific">Leptospira interrogans str. UI 12758</name>
    <dbReference type="NCBI Taxonomy" id="1049938"/>
    <lineage>
        <taxon>Bacteria</taxon>
        <taxon>Pseudomonadati</taxon>
        <taxon>Spirochaetota</taxon>
        <taxon>Spirochaetia</taxon>
        <taxon>Leptospirales</taxon>
        <taxon>Leptospiraceae</taxon>
        <taxon>Leptospira</taxon>
    </lineage>
</organism>
<dbReference type="RefSeq" id="WP_000696063.1">
    <property type="nucleotide sequence ID" value="NZ_AHNR02000068.1"/>
</dbReference>
<dbReference type="Proteomes" id="UP000001340">
    <property type="component" value="Unassembled WGS sequence"/>
</dbReference>
<dbReference type="GO" id="GO:0016779">
    <property type="term" value="F:nucleotidyltransferase activity"/>
    <property type="evidence" value="ECO:0007669"/>
    <property type="project" value="UniProtKB-KW"/>
</dbReference>
<dbReference type="SUPFAM" id="SSF53448">
    <property type="entry name" value="Nucleotide-diphospho-sugar transferases"/>
    <property type="match status" value="1"/>
</dbReference>
<comment type="cofactor">
    <cofactor evidence="1">
        <name>pyridoxal 5'-phosphate</name>
        <dbReference type="ChEBI" id="CHEBI:597326"/>
    </cofactor>
</comment>
<dbReference type="InterPro" id="IPR015422">
    <property type="entry name" value="PyrdxlP-dep_Trfase_small"/>
</dbReference>
<keyword evidence="2" id="KW-0663">Pyridoxal phosphate</keyword>
<name>A0A0E2CZD1_LEPIR</name>
<dbReference type="GO" id="GO:0008483">
    <property type="term" value="F:transaminase activity"/>
    <property type="evidence" value="ECO:0007669"/>
    <property type="project" value="InterPro"/>
</dbReference>
<keyword evidence="3" id="KW-0548">Nucleotidyltransferase</keyword>
<dbReference type="GO" id="GO:0030170">
    <property type="term" value="F:pyridoxal phosphate binding"/>
    <property type="evidence" value="ECO:0007669"/>
    <property type="project" value="InterPro"/>
</dbReference>
<protein>
    <submittedName>
        <fullName evidence="3">Cytidylyltransferase</fullName>
        <ecNumber evidence="3">2.7.7.-</ecNumber>
    </submittedName>
</protein>
<evidence type="ECO:0000256" key="1">
    <source>
        <dbReference type="ARBA" id="ARBA00001933"/>
    </source>
</evidence>
<gene>
    <name evidence="3" type="ORF">LEP1GSC105_1573</name>
</gene>
<proteinExistence type="predicted"/>
<evidence type="ECO:0000313" key="4">
    <source>
        <dbReference type="Proteomes" id="UP000001340"/>
    </source>
</evidence>
<dbReference type="Pfam" id="PF02348">
    <property type="entry name" value="CTP_transf_3"/>
    <property type="match status" value="1"/>
</dbReference>
<evidence type="ECO:0000256" key="2">
    <source>
        <dbReference type="ARBA" id="ARBA00022898"/>
    </source>
</evidence>
<dbReference type="InterPro" id="IPR005814">
    <property type="entry name" value="Aminotrans_3"/>
</dbReference>
<dbReference type="EMBL" id="AHNR02000068">
    <property type="protein sequence ID" value="EKR53132.1"/>
    <property type="molecule type" value="Genomic_DNA"/>
</dbReference>
<dbReference type="CDD" id="cd02518">
    <property type="entry name" value="GT2_SpsF"/>
    <property type="match status" value="1"/>
</dbReference>
<dbReference type="Pfam" id="PF00202">
    <property type="entry name" value="Aminotran_3"/>
    <property type="match status" value="1"/>
</dbReference>
<dbReference type="EC" id="2.7.7.-" evidence="3"/>
<dbReference type="InterPro" id="IPR015424">
    <property type="entry name" value="PyrdxlP-dep_Trfase"/>
</dbReference>
<accession>A0A0E2CZD1</accession>
<evidence type="ECO:0000313" key="3">
    <source>
        <dbReference type="EMBL" id="EKR53132.1"/>
    </source>
</evidence>
<dbReference type="PANTHER" id="PTHR43713:SF3">
    <property type="entry name" value="GLUTAMATE-1-SEMIALDEHYDE 2,1-AMINOMUTASE 1, CHLOROPLASTIC-RELATED"/>
    <property type="match status" value="1"/>
</dbReference>